<evidence type="ECO:0000259" key="1">
    <source>
        <dbReference type="Pfam" id="PF04945"/>
    </source>
</evidence>
<sequence>MKRLILISSVVFLAIACEKKSDMLENANNLSNVKVENQLDPVCEMETSKHLGDTLTYNGKFYGFCSSKCKTDFEKNPQQYLNK</sequence>
<protein>
    <submittedName>
        <fullName evidence="2">YHS domain-containing protein</fullName>
    </submittedName>
</protein>
<dbReference type="InterPro" id="IPR012348">
    <property type="entry name" value="RNR-like"/>
</dbReference>
<name>A0A563DHB8_9FLAO</name>
<dbReference type="Gene3D" id="1.10.620.20">
    <property type="entry name" value="Ribonucleotide Reductase, subunit A"/>
    <property type="match status" value="1"/>
</dbReference>
<dbReference type="AlphaFoldDB" id="A0A563DHB8"/>
<feature type="domain" description="YHS" evidence="1">
    <location>
        <begin position="40"/>
        <end position="82"/>
    </location>
</feature>
<accession>A0A563DHB8</accession>
<dbReference type="Proteomes" id="UP000319499">
    <property type="component" value="Unassembled WGS sequence"/>
</dbReference>
<dbReference type="GO" id="GO:0016491">
    <property type="term" value="F:oxidoreductase activity"/>
    <property type="evidence" value="ECO:0007669"/>
    <property type="project" value="InterPro"/>
</dbReference>
<evidence type="ECO:0000313" key="2">
    <source>
        <dbReference type="EMBL" id="TWP29459.1"/>
    </source>
</evidence>
<dbReference type="InterPro" id="IPR009078">
    <property type="entry name" value="Ferritin-like_SF"/>
</dbReference>
<keyword evidence="3" id="KW-1185">Reference proteome</keyword>
<dbReference type="InterPro" id="IPR007029">
    <property type="entry name" value="YHS_dom"/>
</dbReference>
<dbReference type="SUPFAM" id="SSF47240">
    <property type="entry name" value="Ferritin-like"/>
    <property type="match status" value="1"/>
</dbReference>
<organism evidence="2 3">
    <name type="scientific">Apibacter muscae</name>
    <dbReference type="NCBI Taxonomy" id="2509004"/>
    <lineage>
        <taxon>Bacteria</taxon>
        <taxon>Pseudomonadati</taxon>
        <taxon>Bacteroidota</taxon>
        <taxon>Flavobacteriia</taxon>
        <taxon>Flavobacteriales</taxon>
        <taxon>Weeksellaceae</taxon>
        <taxon>Apibacter</taxon>
    </lineage>
</organism>
<reference evidence="2 3" key="1">
    <citation type="submission" date="2019-02" db="EMBL/GenBank/DDBJ databases">
        <title>Apibacter muscae sp. nov.: a novel member of the house fly microbiota.</title>
        <authorList>
            <person name="Park R."/>
        </authorList>
    </citation>
    <scope>NUCLEOTIDE SEQUENCE [LARGE SCALE GENOMIC DNA]</scope>
    <source>
        <strain evidence="2 3">AL1</strain>
    </source>
</reference>
<dbReference type="RefSeq" id="WP_146291861.1">
    <property type="nucleotide sequence ID" value="NZ_SELH01000014.1"/>
</dbReference>
<dbReference type="PROSITE" id="PS51257">
    <property type="entry name" value="PROKAR_LIPOPROTEIN"/>
    <property type="match status" value="1"/>
</dbReference>
<proteinExistence type="predicted"/>
<comment type="caution">
    <text evidence="2">The sequence shown here is derived from an EMBL/GenBank/DDBJ whole genome shotgun (WGS) entry which is preliminary data.</text>
</comment>
<dbReference type="OrthoDB" id="678327at2"/>
<dbReference type="EMBL" id="SELH01000014">
    <property type="protein sequence ID" value="TWP29459.1"/>
    <property type="molecule type" value="Genomic_DNA"/>
</dbReference>
<gene>
    <name evidence="2" type="ORF">ETU09_03165</name>
</gene>
<dbReference type="Pfam" id="PF04945">
    <property type="entry name" value="YHS"/>
    <property type="match status" value="1"/>
</dbReference>
<evidence type="ECO:0000313" key="3">
    <source>
        <dbReference type="Proteomes" id="UP000319499"/>
    </source>
</evidence>